<proteinExistence type="predicted"/>
<dbReference type="Proteomes" id="UP000183945">
    <property type="component" value="Unassembled WGS sequence"/>
</dbReference>
<dbReference type="STRING" id="1073325.SAMN05444483_11622"/>
<sequence length="41" mass="4735">MGYGSIEALETGALMRNREMSSLLKLVEIWLEGLKYHKHKT</sequence>
<gene>
    <name evidence="1" type="ORF">SAMN05444483_11622</name>
</gene>
<protein>
    <submittedName>
        <fullName evidence="1">Uncharacterized protein</fullName>
    </submittedName>
</protein>
<name>A0A1M5KS71_SALEC</name>
<organism evidence="1 2">
    <name type="scientific">Salegentibacter echinorum</name>
    <dbReference type="NCBI Taxonomy" id="1073325"/>
    <lineage>
        <taxon>Bacteria</taxon>
        <taxon>Pseudomonadati</taxon>
        <taxon>Bacteroidota</taxon>
        <taxon>Flavobacteriia</taxon>
        <taxon>Flavobacteriales</taxon>
        <taxon>Flavobacteriaceae</taxon>
        <taxon>Salegentibacter</taxon>
    </lineage>
</organism>
<evidence type="ECO:0000313" key="1">
    <source>
        <dbReference type="EMBL" id="SHG55585.1"/>
    </source>
</evidence>
<evidence type="ECO:0000313" key="2">
    <source>
        <dbReference type="Proteomes" id="UP000183945"/>
    </source>
</evidence>
<reference evidence="2" key="1">
    <citation type="submission" date="2016-11" db="EMBL/GenBank/DDBJ databases">
        <authorList>
            <person name="Varghese N."/>
            <person name="Submissions S."/>
        </authorList>
    </citation>
    <scope>NUCLEOTIDE SEQUENCE [LARGE SCALE GENOMIC DNA]</scope>
    <source>
        <strain evidence="2">DSM 24579</strain>
    </source>
</reference>
<keyword evidence="2" id="KW-1185">Reference proteome</keyword>
<dbReference type="EMBL" id="FQVT01000016">
    <property type="protein sequence ID" value="SHG55585.1"/>
    <property type="molecule type" value="Genomic_DNA"/>
</dbReference>
<accession>A0A1M5KS71</accession>
<dbReference type="AlphaFoldDB" id="A0A1M5KS71"/>